<organism evidence="2 3">
    <name type="scientific">Chryseobacterium pennae</name>
    <dbReference type="NCBI Taxonomy" id="2258962"/>
    <lineage>
        <taxon>Bacteria</taxon>
        <taxon>Pseudomonadati</taxon>
        <taxon>Bacteroidota</taxon>
        <taxon>Flavobacteriia</taxon>
        <taxon>Flavobacteriales</taxon>
        <taxon>Weeksellaceae</taxon>
        <taxon>Chryseobacterium group</taxon>
        <taxon>Chryseobacterium</taxon>
    </lineage>
</organism>
<protein>
    <recommendedName>
        <fullName evidence="1">DUF4468 domain-containing protein</fullName>
    </recommendedName>
</protein>
<dbReference type="Proteomes" id="UP000256686">
    <property type="component" value="Unassembled WGS sequence"/>
</dbReference>
<dbReference type="AlphaFoldDB" id="A0A3D9C3U4"/>
<evidence type="ECO:0000313" key="3">
    <source>
        <dbReference type="Proteomes" id="UP000256686"/>
    </source>
</evidence>
<reference evidence="3" key="1">
    <citation type="submission" date="2018-06" db="EMBL/GenBank/DDBJ databases">
        <authorList>
            <person name="Lum Nde A."/>
            <person name="Hugo C."/>
        </authorList>
    </citation>
    <scope>NUCLEOTIDE SEQUENCE [LARGE SCALE GENOMIC DNA]</scope>
    <source>
        <strain evidence="3">1_F178</strain>
    </source>
</reference>
<evidence type="ECO:0000313" key="2">
    <source>
        <dbReference type="EMBL" id="REC60540.1"/>
    </source>
</evidence>
<keyword evidence="3" id="KW-1185">Reference proteome</keyword>
<proteinExistence type="predicted"/>
<evidence type="ECO:0000259" key="1">
    <source>
        <dbReference type="Pfam" id="PF14730"/>
    </source>
</evidence>
<gene>
    <name evidence="2" type="ORF">DRF65_19960</name>
</gene>
<dbReference type="Pfam" id="PF14730">
    <property type="entry name" value="DUF4468"/>
    <property type="match status" value="1"/>
</dbReference>
<feature type="domain" description="DUF4468" evidence="1">
    <location>
        <begin position="31"/>
        <end position="121"/>
    </location>
</feature>
<name>A0A3D9C3U4_9FLAO</name>
<sequence>MKLITIGKMKNILMIGVLLFGTLLSGQELKYEEVVTVDSTATKDELYNRARNWIGSNFNKKTSSVEVDDKVLGEISASGIIEYRNKKSYFGSGCVEGPIRLTLSIYLKDGKYKYSFHTFDHQGSGGYGCRKTDYGIITSAEKAPKPTWGEPNEKAWNDLKDVIDMNVQLNIKDLKEAMNKKHETSNDW</sequence>
<dbReference type="Gene3D" id="3.30.530.80">
    <property type="match status" value="1"/>
</dbReference>
<comment type="caution">
    <text evidence="2">The sequence shown here is derived from an EMBL/GenBank/DDBJ whole genome shotgun (WGS) entry which is preliminary data.</text>
</comment>
<dbReference type="EMBL" id="QNVT01000023">
    <property type="protein sequence ID" value="REC60540.1"/>
    <property type="molecule type" value="Genomic_DNA"/>
</dbReference>
<accession>A0A3D9C3U4</accession>
<dbReference type="InterPro" id="IPR027823">
    <property type="entry name" value="DUF4468"/>
</dbReference>